<name>A0A1J0WHN0_9RHOB</name>
<evidence type="ECO:0000313" key="2">
    <source>
        <dbReference type="EMBL" id="APE43630.1"/>
    </source>
</evidence>
<accession>A0A1J0WHN0</accession>
<evidence type="ECO:0000313" key="3">
    <source>
        <dbReference type="Proteomes" id="UP000181897"/>
    </source>
</evidence>
<sequence>MTEDARFKPEELLRLAGSGVAKVDLMGPRGTTLCTMDEIEAMALLIAVSGLLPGRPTDPSRQPRFVETERT</sequence>
<reference evidence="2 3" key="1">
    <citation type="submission" date="2016-11" db="EMBL/GenBank/DDBJ databases">
        <title>Complete genome sequence of Sulfitobacter sp. AM1-D1, a toxic bacteria associated with marine dinoflagellate Alexandrium minutum in East China Sea.</title>
        <authorList>
            <person name="Yang Q."/>
            <person name="Zhang X."/>
            <person name="Tian X."/>
        </authorList>
    </citation>
    <scope>NUCLEOTIDE SEQUENCE [LARGE SCALE GENOMIC DNA]</scope>
    <source>
        <strain evidence="2 3">AM1-D1</strain>
    </source>
</reference>
<gene>
    <name evidence="2" type="ORF">BOO69_09545</name>
</gene>
<dbReference type="RefSeq" id="WP_071971963.1">
    <property type="nucleotide sequence ID" value="NZ_CP018076.1"/>
</dbReference>
<evidence type="ECO:0000256" key="1">
    <source>
        <dbReference type="SAM" id="MobiDB-lite"/>
    </source>
</evidence>
<dbReference type="KEGG" id="suam:BOO69_09545"/>
<protein>
    <submittedName>
        <fullName evidence="2">Uncharacterized protein</fullName>
    </submittedName>
</protein>
<dbReference type="EMBL" id="CP018076">
    <property type="protein sequence ID" value="APE43630.1"/>
    <property type="molecule type" value="Genomic_DNA"/>
</dbReference>
<feature type="region of interest" description="Disordered" evidence="1">
    <location>
        <begin position="52"/>
        <end position="71"/>
    </location>
</feature>
<dbReference type="Proteomes" id="UP000181897">
    <property type="component" value="Chromosome"/>
</dbReference>
<proteinExistence type="predicted"/>
<dbReference type="AlphaFoldDB" id="A0A1J0WHN0"/>
<dbReference type="STRING" id="1917485.BOO69_09545"/>
<dbReference type="OrthoDB" id="7868168at2"/>
<organism evidence="2 3">
    <name type="scientific">Sulfitobacter alexandrii</name>
    <dbReference type="NCBI Taxonomy" id="1917485"/>
    <lineage>
        <taxon>Bacteria</taxon>
        <taxon>Pseudomonadati</taxon>
        <taxon>Pseudomonadota</taxon>
        <taxon>Alphaproteobacteria</taxon>
        <taxon>Rhodobacterales</taxon>
        <taxon>Roseobacteraceae</taxon>
        <taxon>Sulfitobacter</taxon>
    </lineage>
</organism>
<keyword evidence="3" id="KW-1185">Reference proteome</keyword>